<dbReference type="InterPro" id="IPR019307">
    <property type="entry name" value="RNA-bd_AU-1/RNase_E/G"/>
</dbReference>
<evidence type="ECO:0000256" key="13">
    <source>
        <dbReference type="ARBA" id="ARBA00022759"/>
    </source>
</evidence>
<keyword evidence="6" id="KW-0963">Cytoplasm</keyword>
<keyword evidence="8" id="KW-0698">rRNA processing</keyword>
<dbReference type="Pfam" id="PF10150">
    <property type="entry name" value="RNase_E_G"/>
    <property type="match status" value="1"/>
</dbReference>
<keyword evidence="13" id="KW-0255">Endonuclease</keyword>
<name>A0ABM8M808_9GAMM</name>
<dbReference type="SUPFAM" id="SSF50249">
    <property type="entry name" value="Nucleic acid-binding proteins"/>
    <property type="match status" value="1"/>
</dbReference>
<feature type="compositionally biased region" description="Basic and acidic residues" evidence="18">
    <location>
        <begin position="642"/>
        <end position="654"/>
    </location>
</feature>
<dbReference type="PANTHER" id="PTHR30001:SF1">
    <property type="entry name" value="RIBONUCLEASE E_G-LIKE PROTEIN, CHLOROPLASTIC"/>
    <property type="match status" value="1"/>
</dbReference>
<evidence type="ECO:0000313" key="20">
    <source>
        <dbReference type="EMBL" id="CAB5503892.1"/>
    </source>
</evidence>
<evidence type="ECO:0000256" key="11">
    <source>
        <dbReference type="ARBA" id="ARBA00022723"/>
    </source>
</evidence>
<feature type="region of interest" description="Disordered" evidence="18">
    <location>
        <begin position="551"/>
        <end position="682"/>
    </location>
</feature>
<dbReference type="InterPro" id="IPR003029">
    <property type="entry name" value="S1_domain"/>
</dbReference>
<keyword evidence="12" id="KW-0699">rRNA-binding</keyword>
<feature type="compositionally biased region" description="Polar residues" evidence="18">
    <location>
        <begin position="500"/>
        <end position="510"/>
    </location>
</feature>
<evidence type="ECO:0000256" key="6">
    <source>
        <dbReference type="ARBA" id="ARBA00022490"/>
    </source>
</evidence>
<keyword evidence="10" id="KW-0540">Nuclease</keyword>
<dbReference type="PROSITE" id="PS50126">
    <property type="entry name" value="S1"/>
    <property type="match status" value="1"/>
</dbReference>
<evidence type="ECO:0000256" key="1">
    <source>
        <dbReference type="ARBA" id="ARBA00001946"/>
    </source>
</evidence>
<comment type="subcellular location">
    <subcellularLocation>
        <location evidence="2">Cytoplasm</location>
    </subcellularLocation>
</comment>
<dbReference type="InterPro" id="IPR012340">
    <property type="entry name" value="NA-bd_OB-fold"/>
</dbReference>
<evidence type="ECO:0000256" key="3">
    <source>
        <dbReference type="ARBA" id="ARBA00005663"/>
    </source>
</evidence>
<comment type="similarity">
    <text evidence="3">Belongs to the RNase E/G family. RNase G subfamily.</text>
</comment>
<feature type="compositionally biased region" description="Basic and acidic residues" evidence="18">
    <location>
        <begin position="662"/>
        <end position="682"/>
    </location>
</feature>
<organism evidence="20 21">
    <name type="scientific">Bathymodiolus thermophilus thioautotrophic gill symbiont</name>
    <dbReference type="NCBI Taxonomy" id="2360"/>
    <lineage>
        <taxon>Bacteria</taxon>
        <taxon>Pseudomonadati</taxon>
        <taxon>Pseudomonadota</taxon>
        <taxon>Gammaproteobacteria</taxon>
        <taxon>sulfur-oxidizing symbionts</taxon>
    </lineage>
</organism>
<keyword evidence="11" id="KW-0479">Metal-binding</keyword>
<evidence type="ECO:0000313" key="21">
    <source>
        <dbReference type="Proteomes" id="UP000626656"/>
    </source>
</evidence>
<evidence type="ECO:0000256" key="14">
    <source>
        <dbReference type="ARBA" id="ARBA00022801"/>
    </source>
</evidence>
<accession>A0ABM8M808</accession>
<keyword evidence="15" id="KW-0460">Magnesium</keyword>
<sequence>MNHILINATHSEEIRVAIVRNKKLTSLNIETSLNQKNKGNIYKGKISRVEQSLEAAFVDYGKERQGFLPFKEVTEALKENAKSSGEKLTISDVLKEGQEIIVQVEKEERGNKGVALSTYINLAGAYMILTPNNAKSNGISRQITSSDRQSLKEVIGKITMPEHSGLIIRTAGAGKILEELQWEVDYLSELWSSINTAAEKRSAPFLIYQESDIVIRTLRDYLREDTDSVIIDDLATFQNAKEFVSFVLPHHLDRIKQFDASEHSLFNHMGIESQVKSVFEREVSLCTGATIVFDPTEALTAIDINSARATKGFDIEETAYNTNLEAAKEIAAQLQLRDIGGLVVVDFIDMTSEEHKKSIEKAMEKATSSDRARIQIGTISRFGLLEMSRQRLMSSVTESVEKTCPACEGRGTTPTVPSLSLSILRQLEDGCNASQTQKLTIQSSVDVITYLLNEKRADIGRLEDKHEIKITLLPNPYMQFPNFNINKQKGDKKSHHKSYQGISKPQQNIAENGLSNTKEAAAINTNHPTTRVPNQKKTTFSLSFWGKIKSIFDSNKKKNKPNKKHNNKKNNRNRNKSRNKNNRNQNKTQNDQQNKPQNQNKTQRKSKNENAKPQAQSRGNPKEQTKPQTKSNNLTPKAQGQVKEKPQAKSEKQKVTKVAKKVKADAANKTELKVEIDGNKAE</sequence>
<feature type="domain" description="S1 motif" evidence="19">
    <location>
        <begin position="39"/>
        <end position="119"/>
    </location>
</feature>
<dbReference type="InterPro" id="IPR048583">
    <property type="entry name" value="RNase_E_G_thioredoxin-like"/>
</dbReference>
<dbReference type="PANTHER" id="PTHR30001">
    <property type="entry name" value="RIBONUCLEASE"/>
    <property type="match status" value="1"/>
</dbReference>
<dbReference type="Gene3D" id="2.40.50.140">
    <property type="entry name" value="Nucleic acid-binding proteins"/>
    <property type="match status" value="1"/>
</dbReference>
<reference evidence="20 21" key="1">
    <citation type="submission" date="2020-05" db="EMBL/GenBank/DDBJ databases">
        <authorList>
            <person name="Petersen J."/>
            <person name="Sayavedra L."/>
        </authorList>
    </citation>
    <scope>NUCLEOTIDE SEQUENCE [LARGE SCALE GENOMIC DNA]</scope>
    <source>
        <strain evidence="20">B azoricus SOX ET2 1586I</strain>
    </source>
</reference>
<keyword evidence="16" id="KW-0694">RNA-binding</keyword>
<evidence type="ECO:0000256" key="15">
    <source>
        <dbReference type="ARBA" id="ARBA00022842"/>
    </source>
</evidence>
<keyword evidence="9" id="KW-0819">tRNA processing</keyword>
<evidence type="ECO:0000256" key="8">
    <source>
        <dbReference type="ARBA" id="ARBA00022552"/>
    </source>
</evidence>
<dbReference type="GO" id="GO:0008995">
    <property type="term" value="F:ribonuclease E activity"/>
    <property type="evidence" value="ECO:0007669"/>
    <property type="project" value="UniProtKB-EC"/>
</dbReference>
<evidence type="ECO:0000256" key="9">
    <source>
        <dbReference type="ARBA" id="ARBA00022694"/>
    </source>
</evidence>
<dbReference type="CDD" id="cd04453">
    <property type="entry name" value="S1_RNase_E"/>
    <property type="match status" value="1"/>
</dbReference>
<keyword evidence="7" id="KW-0997">Cell inner membrane</keyword>
<keyword evidence="5" id="KW-1003">Cell membrane</keyword>
<dbReference type="Pfam" id="PF20833">
    <property type="entry name" value="RNase_E_G_Thio"/>
    <property type="match status" value="1"/>
</dbReference>
<evidence type="ECO:0000256" key="12">
    <source>
        <dbReference type="ARBA" id="ARBA00022730"/>
    </source>
</evidence>
<evidence type="ECO:0000256" key="7">
    <source>
        <dbReference type="ARBA" id="ARBA00022519"/>
    </source>
</evidence>
<dbReference type="SMART" id="SM00316">
    <property type="entry name" value="S1"/>
    <property type="match status" value="1"/>
</dbReference>
<protein>
    <recommendedName>
        <fullName evidence="4">Ribonuclease G</fullName>
    </recommendedName>
</protein>
<comment type="cofactor">
    <cofactor evidence="1">
        <name>Mg(2+)</name>
        <dbReference type="ChEBI" id="CHEBI:18420"/>
    </cofactor>
</comment>
<dbReference type="Proteomes" id="UP000626656">
    <property type="component" value="Unassembled WGS sequence"/>
</dbReference>
<feature type="compositionally biased region" description="Basic residues" evidence="18">
    <location>
        <begin position="557"/>
        <end position="581"/>
    </location>
</feature>
<comment type="caution">
    <text evidence="20">The sequence shown here is derived from an EMBL/GenBank/DDBJ whole genome shotgun (WGS) entry which is preliminary data.</text>
</comment>
<evidence type="ECO:0000256" key="4">
    <source>
        <dbReference type="ARBA" id="ARBA00017719"/>
    </source>
</evidence>
<keyword evidence="14 20" id="KW-0378">Hydrolase</keyword>
<feature type="compositionally biased region" description="Low complexity" evidence="18">
    <location>
        <begin position="582"/>
        <end position="601"/>
    </location>
</feature>
<dbReference type="EMBL" id="CAHJWF010000257">
    <property type="protein sequence ID" value="CAB5503892.1"/>
    <property type="molecule type" value="Genomic_DNA"/>
</dbReference>
<dbReference type="Gene3D" id="3.40.1260.20">
    <property type="entry name" value="Ribonuclease E, catalytic domain"/>
    <property type="match status" value="1"/>
</dbReference>
<evidence type="ECO:0000256" key="2">
    <source>
        <dbReference type="ARBA" id="ARBA00004496"/>
    </source>
</evidence>
<evidence type="ECO:0000256" key="10">
    <source>
        <dbReference type="ARBA" id="ARBA00022722"/>
    </source>
</evidence>
<evidence type="ECO:0000256" key="16">
    <source>
        <dbReference type="ARBA" id="ARBA00022884"/>
    </source>
</evidence>
<feature type="compositionally biased region" description="Polar residues" evidence="18">
    <location>
        <begin position="626"/>
        <end position="638"/>
    </location>
</feature>
<evidence type="ECO:0000256" key="17">
    <source>
        <dbReference type="ARBA" id="ARBA00023136"/>
    </source>
</evidence>
<dbReference type="Pfam" id="PF00575">
    <property type="entry name" value="S1"/>
    <property type="match status" value="1"/>
</dbReference>
<dbReference type="NCBIfam" id="TIGR00757">
    <property type="entry name" value="RNaseEG"/>
    <property type="match status" value="1"/>
</dbReference>
<evidence type="ECO:0000256" key="18">
    <source>
        <dbReference type="SAM" id="MobiDB-lite"/>
    </source>
</evidence>
<dbReference type="InterPro" id="IPR004659">
    <property type="entry name" value="RNase_E/G"/>
</dbReference>
<proteinExistence type="inferred from homology"/>
<feature type="region of interest" description="Disordered" evidence="18">
    <location>
        <begin position="488"/>
        <end position="510"/>
    </location>
</feature>
<evidence type="ECO:0000256" key="5">
    <source>
        <dbReference type="ARBA" id="ARBA00022475"/>
    </source>
</evidence>
<dbReference type="RefSeq" id="WP_202775888.1">
    <property type="nucleotide sequence ID" value="NZ_CAHJWF010000257.1"/>
</dbReference>
<keyword evidence="17" id="KW-0472">Membrane</keyword>
<gene>
    <name evidence="20" type="ORF">AZO1586I_1202</name>
</gene>
<evidence type="ECO:0000259" key="19">
    <source>
        <dbReference type="PROSITE" id="PS50126"/>
    </source>
</evidence>
<keyword evidence="21" id="KW-1185">Reference proteome</keyword>